<dbReference type="InterPro" id="IPR013976">
    <property type="entry name" value="HDOD"/>
</dbReference>
<dbReference type="SUPFAM" id="SSF109604">
    <property type="entry name" value="HD-domain/PDEase-like"/>
    <property type="match status" value="1"/>
</dbReference>
<protein>
    <submittedName>
        <fullName evidence="2">Histidine kinase</fullName>
    </submittedName>
</protein>
<keyword evidence="2" id="KW-0418">Kinase</keyword>
<dbReference type="InterPro" id="IPR003607">
    <property type="entry name" value="HD/PDEase_dom"/>
</dbReference>
<gene>
    <name evidence="2" type="ORF">C3Y92_18745</name>
</gene>
<reference evidence="2 3" key="1">
    <citation type="submission" date="2018-02" db="EMBL/GenBank/DDBJ databases">
        <title>Genome sequence of Desulfovibrio carbinolicus DSM 3852.</title>
        <authorList>
            <person name="Wilbanks E."/>
            <person name="Skennerton C.T."/>
            <person name="Orphan V.J."/>
        </authorList>
    </citation>
    <scope>NUCLEOTIDE SEQUENCE [LARGE SCALE GENOMIC DNA]</scope>
    <source>
        <strain evidence="2 3">DSM 3852</strain>
    </source>
</reference>
<dbReference type="RefSeq" id="WP_129355294.1">
    <property type="nucleotide sequence ID" value="NZ_CP026538.1"/>
</dbReference>
<accession>A0A4P6HPE6</accession>
<dbReference type="GO" id="GO:0016301">
    <property type="term" value="F:kinase activity"/>
    <property type="evidence" value="ECO:0007669"/>
    <property type="project" value="UniProtKB-KW"/>
</dbReference>
<evidence type="ECO:0000313" key="3">
    <source>
        <dbReference type="Proteomes" id="UP000293296"/>
    </source>
</evidence>
<dbReference type="PROSITE" id="PS51833">
    <property type="entry name" value="HDOD"/>
    <property type="match status" value="1"/>
</dbReference>
<name>A0A4P6HPE6_9BACT</name>
<dbReference type="PANTHER" id="PTHR33525:SF3">
    <property type="entry name" value="RIBONUCLEASE Y"/>
    <property type="match status" value="1"/>
</dbReference>
<keyword evidence="2" id="KW-0808">Transferase</keyword>
<dbReference type="Pfam" id="PF08668">
    <property type="entry name" value="HDOD"/>
    <property type="match status" value="1"/>
</dbReference>
<evidence type="ECO:0000313" key="2">
    <source>
        <dbReference type="EMBL" id="QAZ69163.1"/>
    </source>
</evidence>
<dbReference type="AlphaFoldDB" id="A0A4P6HPE6"/>
<evidence type="ECO:0000259" key="1">
    <source>
        <dbReference type="PROSITE" id="PS51833"/>
    </source>
</evidence>
<dbReference type="EMBL" id="CP026538">
    <property type="protein sequence ID" value="QAZ69163.1"/>
    <property type="molecule type" value="Genomic_DNA"/>
</dbReference>
<dbReference type="CDD" id="cd00077">
    <property type="entry name" value="HDc"/>
    <property type="match status" value="1"/>
</dbReference>
<dbReference type="KEGG" id="dcb:C3Y92_18745"/>
<dbReference type="Gene3D" id="1.10.3210.10">
    <property type="entry name" value="Hypothetical protein af1432"/>
    <property type="match status" value="1"/>
</dbReference>
<dbReference type="Proteomes" id="UP000293296">
    <property type="component" value="Chromosome"/>
</dbReference>
<keyword evidence="3" id="KW-1185">Reference proteome</keyword>
<dbReference type="PANTHER" id="PTHR33525">
    <property type="match status" value="1"/>
</dbReference>
<dbReference type="OrthoDB" id="9803649at2"/>
<proteinExistence type="predicted"/>
<organism evidence="2 3">
    <name type="scientific">Solidesulfovibrio carbinolicus</name>
    <dbReference type="NCBI Taxonomy" id="296842"/>
    <lineage>
        <taxon>Bacteria</taxon>
        <taxon>Pseudomonadati</taxon>
        <taxon>Thermodesulfobacteriota</taxon>
        <taxon>Desulfovibrionia</taxon>
        <taxon>Desulfovibrionales</taxon>
        <taxon>Desulfovibrionaceae</taxon>
        <taxon>Solidesulfovibrio</taxon>
    </lineage>
</organism>
<sequence length="422" mass="44326">MGKRNIDDITPGMTLGQAVCAPDGRVLAAAGTTLSEDHLRLMRAYGVRDADIAGQDGDPAADAAKAFTATAQRCRELLRRRFLALDRESAVGKTIFELAVSRAAGRVLDQGLSLDEVAASPALPCLAPERQLFDDAATDPAELVSGEVELATLPEVHVRLLNALGKDETGPAELAAIIGRDPSLTARLLRLVNSPVYGLRGPVDSISRAVTMVGQKELSTLVTGLAAVSAFSDIAPELCDMRMFWRHAAACGVYASLLARSVPGLAPDRGFVGGLLHDLGQLVILRKLPAAAGRALILSRVEGLPASEAETAVLGFDHAAVGRTLLAGWNFPPALIAMAGDHHRPDGAPGSRETALIHVADILAQAWDWPAFSGPPMPALDEPAWHSLGLSESVLVDVARDGDDAIAEIESVFFSGPTGRPH</sequence>
<dbReference type="InterPro" id="IPR052340">
    <property type="entry name" value="RNase_Y/CdgJ"/>
</dbReference>
<feature type="domain" description="HDOD" evidence="1">
    <location>
        <begin position="150"/>
        <end position="345"/>
    </location>
</feature>